<dbReference type="Gene3D" id="1.25.40.730">
    <property type="match status" value="1"/>
</dbReference>
<dbReference type="Proteomes" id="UP001396334">
    <property type="component" value="Unassembled WGS sequence"/>
</dbReference>
<name>A0ABR2UAM0_9ROSI</name>
<evidence type="ECO:0000313" key="1">
    <source>
        <dbReference type="EMBL" id="KAK9046755.1"/>
    </source>
</evidence>
<accession>A0ABR2UAM0</accession>
<reference evidence="1 2" key="1">
    <citation type="journal article" date="2024" name="G3 (Bethesda)">
        <title>Genome assembly of Hibiscus sabdariffa L. provides insights into metabolisms of medicinal natural products.</title>
        <authorList>
            <person name="Kim T."/>
        </authorList>
    </citation>
    <scope>NUCLEOTIDE SEQUENCE [LARGE SCALE GENOMIC DNA]</scope>
    <source>
        <strain evidence="1">TK-2024</strain>
        <tissue evidence="1">Old leaves</tissue>
    </source>
</reference>
<organism evidence="1 2">
    <name type="scientific">Hibiscus sabdariffa</name>
    <name type="common">roselle</name>
    <dbReference type="NCBI Taxonomy" id="183260"/>
    <lineage>
        <taxon>Eukaryota</taxon>
        <taxon>Viridiplantae</taxon>
        <taxon>Streptophyta</taxon>
        <taxon>Embryophyta</taxon>
        <taxon>Tracheophyta</taxon>
        <taxon>Spermatophyta</taxon>
        <taxon>Magnoliopsida</taxon>
        <taxon>eudicotyledons</taxon>
        <taxon>Gunneridae</taxon>
        <taxon>Pentapetalae</taxon>
        <taxon>rosids</taxon>
        <taxon>malvids</taxon>
        <taxon>Malvales</taxon>
        <taxon>Malvaceae</taxon>
        <taxon>Malvoideae</taxon>
        <taxon>Hibiscus</taxon>
    </lineage>
</organism>
<gene>
    <name evidence="1" type="ORF">V6N11_052633</name>
</gene>
<comment type="caution">
    <text evidence="1">The sequence shown here is derived from an EMBL/GenBank/DDBJ whole genome shotgun (WGS) entry which is preliminary data.</text>
</comment>
<dbReference type="EMBL" id="JBBPBN010000001">
    <property type="protein sequence ID" value="KAK9046755.1"/>
    <property type="molecule type" value="Genomic_DNA"/>
</dbReference>
<sequence>METASQSGDRELAEDLLGTEVFHHVEMVIYLEVLSIQIHTFLCNQYDLIRPDVVLELGWINSTIDFLFPYLLQGKEDIVVQSVAFHESSKVDRRLCPFLVDKVRDHG</sequence>
<evidence type="ECO:0000313" key="2">
    <source>
        <dbReference type="Proteomes" id="UP001396334"/>
    </source>
</evidence>
<protein>
    <submittedName>
        <fullName evidence="1">Uncharacterized protein</fullName>
    </submittedName>
</protein>
<keyword evidence="2" id="KW-1185">Reference proteome</keyword>
<proteinExistence type="predicted"/>